<dbReference type="Gene3D" id="3.40.50.2000">
    <property type="entry name" value="Glycogen Phosphorylase B"/>
    <property type="match status" value="2"/>
</dbReference>
<dbReference type="SUPFAM" id="SSF53756">
    <property type="entry name" value="UDP-Glycosyltransferase/glycogen phosphorylase"/>
    <property type="match status" value="1"/>
</dbReference>
<dbReference type="RefSeq" id="WP_094409048.1">
    <property type="nucleotide sequence ID" value="NZ_BMJZ01000001.1"/>
</dbReference>
<name>A0A255XR01_9PROT</name>
<dbReference type="GO" id="GO:0009244">
    <property type="term" value="P:lipopolysaccharide core region biosynthetic process"/>
    <property type="evidence" value="ECO:0007669"/>
    <property type="project" value="TreeGrafter"/>
</dbReference>
<accession>A0A255XR01</accession>
<evidence type="ECO:0000256" key="1">
    <source>
        <dbReference type="ARBA" id="ARBA00022676"/>
    </source>
</evidence>
<evidence type="ECO:0000256" key="2">
    <source>
        <dbReference type="ARBA" id="ARBA00022679"/>
    </source>
</evidence>
<dbReference type="PANTHER" id="PTHR30160:SF1">
    <property type="entry name" value="LIPOPOLYSACCHARIDE 1,2-N-ACETYLGLUCOSAMINETRANSFERASE-RELATED"/>
    <property type="match status" value="1"/>
</dbReference>
<dbReference type="OrthoDB" id="9807356at2"/>
<protein>
    <submittedName>
        <fullName evidence="3">ADP-heptose--LPS heptosyltransferase</fullName>
    </submittedName>
</protein>
<comment type="caution">
    <text evidence="3">The sequence shown here is derived from an EMBL/GenBank/DDBJ whole genome shotgun (WGS) entry which is preliminary data.</text>
</comment>
<proteinExistence type="predicted"/>
<dbReference type="InterPro" id="IPR051199">
    <property type="entry name" value="LPS_LOS_Heptosyltrfase"/>
</dbReference>
<dbReference type="PANTHER" id="PTHR30160">
    <property type="entry name" value="TETRAACYLDISACCHARIDE 4'-KINASE-RELATED"/>
    <property type="match status" value="1"/>
</dbReference>
<keyword evidence="1" id="KW-0328">Glycosyltransferase</keyword>
<dbReference type="Proteomes" id="UP000216361">
    <property type="component" value="Unassembled WGS sequence"/>
</dbReference>
<dbReference type="Pfam" id="PF01075">
    <property type="entry name" value="Glyco_transf_9"/>
    <property type="match status" value="1"/>
</dbReference>
<gene>
    <name evidence="3" type="ORF">CHR90_11045</name>
</gene>
<dbReference type="InterPro" id="IPR002201">
    <property type="entry name" value="Glyco_trans_9"/>
</dbReference>
<sequence length="306" mass="32962">MGSAAILVLKLGALGDIVLATGPFAAIRAHHPGARITLLTTKPYAEWLRRAPYFDDVWIDPRPGALDILGWLALRRQLLAGGFGRVYDLQTSGRSSRYFQLMRPNPPEWSGIAPGCSHPDADPNRNHLHTVVRQKGQLRAAGILDVPPPNLDWCATDLARFDLPPRFALLVPGGSAHRPEKRWPAPSYAALARRLSERGITPLLIGTGAEARVLAEIEANAPGARSLLGQTDVASIAAIARRAEVAVGNDTGPMHLIVTAGCRSLTLFSNASDPALTAPVGRDVTVLREARLEDLSVDRVAESLFR</sequence>
<evidence type="ECO:0000313" key="3">
    <source>
        <dbReference type="EMBL" id="OYQ18784.1"/>
    </source>
</evidence>
<dbReference type="EMBL" id="NOXS01000032">
    <property type="protein sequence ID" value="OYQ18784.1"/>
    <property type="molecule type" value="Genomic_DNA"/>
</dbReference>
<dbReference type="GO" id="GO:0005829">
    <property type="term" value="C:cytosol"/>
    <property type="evidence" value="ECO:0007669"/>
    <property type="project" value="TreeGrafter"/>
</dbReference>
<keyword evidence="4" id="KW-1185">Reference proteome</keyword>
<dbReference type="AlphaFoldDB" id="A0A255XR01"/>
<dbReference type="CDD" id="cd03789">
    <property type="entry name" value="GT9_LPS_heptosyltransferase"/>
    <property type="match status" value="1"/>
</dbReference>
<evidence type="ECO:0000313" key="4">
    <source>
        <dbReference type="Proteomes" id="UP000216361"/>
    </source>
</evidence>
<keyword evidence="2 3" id="KW-0808">Transferase</keyword>
<organism evidence="3 4">
    <name type="scientific">Elstera cyanobacteriorum</name>
    <dbReference type="NCBI Taxonomy" id="2022747"/>
    <lineage>
        <taxon>Bacteria</taxon>
        <taxon>Pseudomonadati</taxon>
        <taxon>Pseudomonadota</taxon>
        <taxon>Alphaproteobacteria</taxon>
        <taxon>Rhodospirillales</taxon>
        <taxon>Rhodospirillaceae</taxon>
        <taxon>Elstera</taxon>
    </lineage>
</organism>
<dbReference type="GO" id="GO:0008713">
    <property type="term" value="F:ADP-heptose-lipopolysaccharide heptosyltransferase activity"/>
    <property type="evidence" value="ECO:0007669"/>
    <property type="project" value="TreeGrafter"/>
</dbReference>
<reference evidence="3 4" key="1">
    <citation type="submission" date="2017-07" db="EMBL/GenBank/DDBJ databases">
        <title>Elstera cyanobacteriorum sp. nov., a novel bacterium isolated from cyanobacterial aggregates in a eutrophic lake.</title>
        <authorList>
            <person name="Cai H."/>
        </authorList>
    </citation>
    <scope>NUCLEOTIDE SEQUENCE [LARGE SCALE GENOMIC DNA]</scope>
    <source>
        <strain evidence="3 4">TH019</strain>
    </source>
</reference>